<dbReference type="GeneID" id="80863970"/>
<dbReference type="Gene3D" id="3.40.50.720">
    <property type="entry name" value="NAD(P)-binding Rossmann-like Domain"/>
    <property type="match status" value="2"/>
</dbReference>
<evidence type="ECO:0000256" key="2">
    <source>
        <dbReference type="ARBA" id="ARBA00023002"/>
    </source>
</evidence>
<evidence type="ECO:0000313" key="5">
    <source>
        <dbReference type="Proteomes" id="UP001140511"/>
    </source>
</evidence>
<dbReference type="Gene3D" id="3.90.25.10">
    <property type="entry name" value="UDP-galactose 4-epimerase, domain 1"/>
    <property type="match status" value="1"/>
</dbReference>
<dbReference type="SUPFAM" id="SSF51735">
    <property type="entry name" value="NAD(P)-binding Rossmann-fold domains"/>
    <property type="match status" value="2"/>
</dbReference>
<evidence type="ECO:0000259" key="3">
    <source>
        <dbReference type="Pfam" id="PF05368"/>
    </source>
</evidence>
<feature type="domain" description="NmrA-like" evidence="3">
    <location>
        <begin position="270"/>
        <end position="523"/>
    </location>
</feature>
<dbReference type="InterPro" id="IPR008030">
    <property type="entry name" value="NmrA-like"/>
</dbReference>
<reference evidence="4" key="1">
    <citation type="submission" date="2022-09" db="EMBL/GenBank/DDBJ databases">
        <title>Chromosome-level assembly of Trichoderma breve T069, a fungus used in development of biopesticide product.</title>
        <authorList>
            <person name="Lin R."/>
            <person name="Liu T."/>
        </authorList>
    </citation>
    <scope>NUCLEOTIDE SEQUENCE</scope>
    <source>
        <strain evidence="4">T069</strain>
    </source>
</reference>
<evidence type="ECO:0000256" key="1">
    <source>
        <dbReference type="ARBA" id="ARBA00008072"/>
    </source>
</evidence>
<organism evidence="4 5">
    <name type="scientific">Trichoderma breve</name>
    <dbReference type="NCBI Taxonomy" id="2034170"/>
    <lineage>
        <taxon>Eukaryota</taxon>
        <taxon>Fungi</taxon>
        <taxon>Dikarya</taxon>
        <taxon>Ascomycota</taxon>
        <taxon>Pezizomycotina</taxon>
        <taxon>Sordariomycetes</taxon>
        <taxon>Hypocreomycetidae</taxon>
        <taxon>Hypocreales</taxon>
        <taxon>Hypocreaceae</taxon>
        <taxon>Trichoderma</taxon>
    </lineage>
</organism>
<dbReference type="EMBL" id="JAOPEN010000001">
    <property type="protein sequence ID" value="KAJ4865542.1"/>
    <property type="molecule type" value="Genomic_DNA"/>
</dbReference>
<protein>
    <submittedName>
        <fullName evidence="4">NmrA-like family domain-containing protein</fullName>
    </submittedName>
</protein>
<comment type="similarity">
    <text evidence="1">Belongs to the zinc-containing alcohol dehydrogenase family.</text>
</comment>
<dbReference type="AlphaFoldDB" id="A0A9W9EEW0"/>
<dbReference type="GO" id="GO:0016651">
    <property type="term" value="F:oxidoreductase activity, acting on NAD(P)H"/>
    <property type="evidence" value="ECO:0007669"/>
    <property type="project" value="InterPro"/>
</dbReference>
<comment type="caution">
    <text evidence="4">The sequence shown here is derived from an EMBL/GenBank/DDBJ whole genome shotgun (WGS) entry which is preliminary data.</text>
</comment>
<sequence length="599" mass="65501">MAGYVESVGKEVVGFQVGDKVAAFHTMRTLGGSFAEFGLAESSTTFLLPEHVSFEEASTIPLCAYTAAVALFARLKLPMPWAPPNELTPLIIYGASSAVGAFAIKLARHAETLLDKSRGDSIVDYRNGKILQDIRHALDAAGTHDVYHAIDAICENDRMDYSDIRNDINKGIIYVGVVNGNVEHDERLAGMEKRDPIPHRRDFGLVWSTLFSRGLRDGWLTAHPYELVPGGLEGVSPALNNLKAGKASAKKSKSHAFSNIITAPQKIGIMTKLIVILGITGTQGASVADVFLQEPGWKLRGVTRDASRASSAYWKQKGVEIVEADLDKQESLEAAFKGANAIFGNIDSIGPLYDPYNYGKLRPGQTINEFCYELEVKRGKNMANAAARVDTLERFVFSGLPSIKSVTNGKYPHAYHFEAKAAIMAHIKSLPNLAAKASEVQLGEFATNWKSWRSRRPVKQEDGSYAFLVPGDRDVPMPITVQRKDTGYFVRALVLMPPGKILLGYGSFMSHADLNRVWTKILGVPDGGVKHITVEEAINFEGPPLGIELAEAVAGLMQFDMDTPGFMHPHEVPKEIGCPTTSIEEYLKSEDFSSMMEAL</sequence>
<accession>A0A9W9EEW0</accession>
<dbReference type="PANTHER" id="PTHR45348:SF5">
    <property type="entry name" value="OXIDOREDUCTASE, PUTATIVE (AFU_ORTHOLOGUE AFUA_8G01420)-RELATED"/>
    <property type="match status" value="1"/>
</dbReference>
<dbReference type="SUPFAM" id="SSF50129">
    <property type="entry name" value="GroES-like"/>
    <property type="match status" value="1"/>
</dbReference>
<dbReference type="Proteomes" id="UP001140511">
    <property type="component" value="Unassembled WGS sequence"/>
</dbReference>
<dbReference type="InterPro" id="IPR036291">
    <property type="entry name" value="NAD(P)-bd_dom_sf"/>
</dbReference>
<dbReference type="InterPro" id="IPR047122">
    <property type="entry name" value="Trans-enoyl_RdTase-like"/>
</dbReference>
<dbReference type="Gene3D" id="3.90.180.10">
    <property type="entry name" value="Medium-chain alcohol dehydrogenases, catalytic domain"/>
    <property type="match status" value="1"/>
</dbReference>
<dbReference type="CDD" id="cd08249">
    <property type="entry name" value="enoyl_reductase_like"/>
    <property type="match status" value="1"/>
</dbReference>
<proteinExistence type="inferred from homology"/>
<gene>
    <name evidence="4" type="ORF">T069G_02072</name>
</gene>
<dbReference type="PANTHER" id="PTHR45348">
    <property type="entry name" value="HYPOTHETICAL OXIDOREDUCTASE (EUROFUNG)"/>
    <property type="match status" value="1"/>
</dbReference>
<dbReference type="RefSeq" id="XP_056034598.1">
    <property type="nucleotide sequence ID" value="XM_056169282.1"/>
</dbReference>
<dbReference type="InterPro" id="IPR011032">
    <property type="entry name" value="GroES-like_sf"/>
</dbReference>
<dbReference type="Pfam" id="PF05368">
    <property type="entry name" value="NmrA"/>
    <property type="match status" value="1"/>
</dbReference>
<keyword evidence="5" id="KW-1185">Reference proteome</keyword>
<name>A0A9W9EEW0_9HYPO</name>
<evidence type="ECO:0000313" key="4">
    <source>
        <dbReference type="EMBL" id="KAJ4865542.1"/>
    </source>
</evidence>
<keyword evidence="2" id="KW-0560">Oxidoreductase</keyword>